<dbReference type="Proteomes" id="UP001200741">
    <property type="component" value="Unassembled WGS sequence"/>
</dbReference>
<dbReference type="PANTHER" id="PTHR43625">
    <property type="entry name" value="AFLATOXIN B1 ALDEHYDE REDUCTASE"/>
    <property type="match status" value="1"/>
</dbReference>
<evidence type="ECO:0000313" key="3">
    <source>
        <dbReference type="EMBL" id="MCE4554060.1"/>
    </source>
</evidence>
<dbReference type="RefSeq" id="WP_233370880.1">
    <property type="nucleotide sequence ID" value="NZ_JAJTWU010000002.1"/>
</dbReference>
<reference evidence="3 4" key="1">
    <citation type="submission" date="2021-12" db="EMBL/GenBank/DDBJ databases">
        <title>Genome seq of P8.</title>
        <authorList>
            <person name="Seo T."/>
        </authorList>
    </citation>
    <scope>NUCLEOTIDE SEQUENCE [LARGE SCALE GENOMIC DNA]</scope>
    <source>
        <strain evidence="3 4">P8</strain>
    </source>
</reference>
<dbReference type="InterPro" id="IPR050791">
    <property type="entry name" value="Aldo-Keto_reductase"/>
</dbReference>
<dbReference type="PRINTS" id="PR00069">
    <property type="entry name" value="ALDKETRDTASE"/>
</dbReference>
<accession>A0ABS8XQS0</accession>
<keyword evidence="4" id="KW-1185">Reference proteome</keyword>
<feature type="domain" description="NADP-dependent oxidoreductase" evidence="2">
    <location>
        <begin position="21"/>
        <end position="312"/>
    </location>
</feature>
<comment type="caution">
    <text evidence="3">The sequence shown here is derived from an EMBL/GenBank/DDBJ whole genome shotgun (WGS) entry which is preliminary data.</text>
</comment>
<dbReference type="PANTHER" id="PTHR43625:SF40">
    <property type="entry name" value="ALDO-KETO REDUCTASE YAKC [NADP(+)]"/>
    <property type="match status" value="1"/>
</dbReference>
<dbReference type="Gene3D" id="3.20.20.100">
    <property type="entry name" value="NADP-dependent oxidoreductase domain"/>
    <property type="match status" value="1"/>
</dbReference>
<dbReference type="EMBL" id="JAJTWU010000002">
    <property type="protein sequence ID" value="MCE4554060.1"/>
    <property type="molecule type" value="Genomic_DNA"/>
</dbReference>
<dbReference type="SUPFAM" id="SSF51430">
    <property type="entry name" value="NAD(P)-linked oxidoreductase"/>
    <property type="match status" value="1"/>
</dbReference>
<dbReference type="InterPro" id="IPR036812">
    <property type="entry name" value="NAD(P)_OxRdtase_dom_sf"/>
</dbReference>
<name>A0ABS8XQS0_9BURK</name>
<evidence type="ECO:0000313" key="4">
    <source>
        <dbReference type="Proteomes" id="UP001200741"/>
    </source>
</evidence>
<sequence>MTHPHFPRRRLGATGPEVSALGLGCMGMSEFYGPADDAQSQAVLHHALDVGIDFLDTADMYGSGANERLLADLLRQRRDEVVLATKFGHVRAPDGAVTRIDGSPAYVRQACDASLTRLGVDYIDLYYQHRVDKTVPIEETVGAMAALVQAGKVRHLGLSEASAATIRRAHAVHPIAAVQTEYSMWSRDVEAEILPTCRELGIALVPYSPLGRGFLTGAIRSAEQLAPDDRRRIHPRFQGGNLDHNLALADSLKGFADEWSYTPAQIALAWLLHQGPDIVPIPGTRSIARLDENAQAALIQLDGGRLDRLQALLTAHAIAGTRYPEGQMGSVNV</sequence>
<dbReference type="CDD" id="cd19076">
    <property type="entry name" value="AKR_AKR13A_13D"/>
    <property type="match status" value="1"/>
</dbReference>
<gene>
    <name evidence="3" type="ORF">LXT13_06295</name>
</gene>
<evidence type="ECO:0000259" key="2">
    <source>
        <dbReference type="Pfam" id="PF00248"/>
    </source>
</evidence>
<keyword evidence="1" id="KW-0560">Oxidoreductase</keyword>
<dbReference type="Pfam" id="PF00248">
    <property type="entry name" value="Aldo_ket_red"/>
    <property type="match status" value="1"/>
</dbReference>
<proteinExistence type="predicted"/>
<organism evidence="3 4">
    <name type="scientific">Pelomonas cellulosilytica</name>
    <dbReference type="NCBI Taxonomy" id="2906762"/>
    <lineage>
        <taxon>Bacteria</taxon>
        <taxon>Pseudomonadati</taxon>
        <taxon>Pseudomonadota</taxon>
        <taxon>Betaproteobacteria</taxon>
        <taxon>Burkholderiales</taxon>
        <taxon>Sphaerotilaceae</taxon>
        <taxon>Roseateles</taxon>
    </lineage>
</organism>
<dbReference type="InterPro" id="IPR023210">
    <property type="entry name" value="NADP_OxRdtase_dom"/>
</dbReference>
<evidence type="ECO:0000256" key="1">
    <source>
        <dbReference type="ARBA" id="ARBA00023002"/>
    </source>
</evidence>
<dbReference type="InterPro" id="IPR020471">
    <property type="entry name" value="AKR"/>
</dbReference>
<protein>
    <submittedName>
        <fullName evidence="3">Aldo/keto reductase</fullName>
    </submittedName>
</protein>